<evidence type="ECO:0000313" key="1">
    <source>
        <dbReference type="EMBL" id="MBA0312241.1"/>
    </source>
</evidence>
<dbReference type="AlphaFoldDB" id="A0AAW3S572"/>
<dbReference type="Proteomes" id="UP000822271">
    <property type="component" value="Unassembled WGS sequence"/>
</dbReference>
<gene>
    <name evidence="1" type="ORF">D7Y33_14695</name>
</gene>
<reference evidence="1" key="1">
    <citation type="submission" date="2018-09" db="EMBL/GenBank/DDBJ databases">
        <authorList>
            <person name="Groschel M."/>
            <person name="Kohl T."/>
            <person name="Conchillo-Sole O."/>
            <person name="Mamat U."/>
            <person name="Yero D."/>
            <person name="Niemann S."/>
            <person name="Daura X."/>
            <person name="Gibert I."/>
        </authorList>
    </citation>
    <scope>NUCLEOTIDE SEQUENCE</scope>
    <source>
        <strain evidence="1">OG156</strain>
    </source>
</reference>
<evidence type="ECO:0000313" key="2">
    <source>
        <dbReference type="Proteomes" id="UP000822271"/>
    </source>
</evidence>
<accession>A0AAW3S572</accession>
<organism evidence="1 2">
    <name type="scientific">Stenotrophomonas maltophilia</name>
    <name type="common">Pseudomonas maltophilia</name>
    <name type="synonym">Xanthomonas maltophilia</name>
    <dbReference type="NCBI Taxonomy" id="40324"/>
    <lineage>
        <taxon>Bacteria</taxon>
        <taxon>Pseudomonadati</taxon>
        <taxon>Pseudomonadota</taxon>
        <taxon>Gammaproteobacteria</taxon>
        <taxon>Lysobacterales</taxon>
        <taxon>Lysobacteraceae</taxon>
        <taxon>Stenotrophomonas</taxon>
        <taxon>Stenotrophomonas maltophilia group</taxon>
    </lineage>
</organism>
<sequence length="269" mass="28666">MSNDNKTLADVQPGGRVRLGDQPTIEKRARELLTSAYADTGAPALLVDEVRGGKHDTASDNAALRAIVTALSAQPSPGGQDALHEAARRVISDIDSGDYGGTISMATYDALAAALAARQPVGEPVLWVSPEVLDAMAIHRAQDFPAGGMGLACPAGSATVPLYLAPPAHSVDLVQEPMFYIQDTRQFVGNCPVWWAPNGGGYVTRLDEAGRYTEQEAVKKNRTRDTDIPWPCAEIDAIARPTVDFQHMRPRAERLAELALIDSQAVGNG</sequence>
<dbReference type="RefSeq" id="WP_180849092.1">
    <property type="nucleotide sequence ID" value="NZ_JAXAYW010000010.1"/>
</dbReference>
<protein>
    <submittedName>
        <fullName evidence="1">Uncharacterized protein</fullName>
    </submittedName>
</protein>
<dbReference type="EMBL" id="RAUE01000024">
    <property type="protein sequence ID" value="MBA0312241.1"/>
    <property type="molecule type" value="Genomic_DNA"/>
</dbReference>
<reference evidence="1" key="2">
    <citation type="journal article" date="2020" name="Front. Microbiol.">
        <title>Genetic Variants of the DSF Quorum Sensing System in Stenotrophomonas maltophilia Influence Virulence and Resistance Phenotypes Among Genotypically Diverse Clinical Isolates.</title>
        <authorList>
            <person name="Yero D."/>
            <person name="Huedo P."/>
            <person name="Conchillo-Sole O."/>
            <person name="Martinez-Servat S."/>
            <person name="Mamat U."/>
            <person name="Coves X."/>
            <person name="Llanas F."/>
            <person name="Roca I."/>
            <person name="Vila J."/>
            <person name="Schaible U.E."/>
            <person name="Daura X."/>
            <person name="Gibert I."/>
        </authorList>
    </citation>
    <scope>NUCLEOTIDE SEQUENCE</scope>
    <source>
        <strain evidence="1">OG156</strain>
    </source>
</reference>
<name>A0AAW3S572_STEMA</name>
<comment type="caution">
    <text evidence="1">The sequence shown here is derived from an EMBL/GenBank/DDBJ whole genome shotgun (WGS) entry which is preliminary data.</text>
</comment>
<proteinExistence type="predicted"/>